<evidence type="ECO:0008006" key="3">
    <source>
        <dbReference type="Google" id="ProtNLM"/>
    </source>
</evidence>
<accession>A0A4Y1X007</accession>
<dbReference type="PROSITE" id="PS51257">
    <property type="entry name" value="PROKAR_LIPOPROTEIN"/>
    <property type="match status" value="1"/>
</dbReference>
<sequence length="493" mass="54880">MTRQILKYLLPLLCGTALISCYGIEEEHYRELAPVTVSGVDEVIYAKATETLRLDGIRIESANDREVACEWAYGKPEGDFPGMADSIYLSDSPTLDYTFNSAGSYVLRLKVDNGESVGFHYYELRVQAGFDEGYLILCNDEEGKGSMAFVKKRSPQEEAEGAQEVWEDLLATINPSYAFRDLRDVYVFSSSSESGVLITSGDEEGSIYHLDPTSLEVTFRLRAMDEYGTRTGRILGEKTSRGHYSYVIGDDGKAYRYEFASDLLAVRQTPYPVKYGYQSYYANTVQGTRVPLMFSESGVVGFPNSNIKGFGVPDGYEVINAAGTRVGTEEYYVIARSTAGEPRKVQIIKSNSGISSQSTVLEYDESRPMLIDRNSTMVPTKVSNNIYYNYDDKIYHWAMLSVTPTLPAEGDRPDITLPEGERIMAICSNAMPSTSATTVDDDLLLIATYNPAATDRKPGSLYIYNLKTLEQVKKYEGICEKPVAVTYKFPTSN</sequence>
<gene>
    <name evidence="1" type="ORF">A5CPEGH6_12590</name>
</gene>
<reference evidence="2" key="1">
    <citation type="submission" date="2019-06" db="EMBL/GenBank/DDBJ databases">
        <title>Alistipes onderdonkii subsp. vulgaris subsp. nov., Alistipes dispar sp. nov. and Alistipes communis sp. nov., isolated from human faeces, and creation of Alistipes onderdonkii subsp. onderdonkii subsp. nov.</title>
        <authorList>
            <person name="Sakamoto M."/>
            <person name="Ikeyama N."/>
            <person name="Ogata Y."/>
            <person name="Suda W."/>
            <person name="Iino T."/>
            <person name="Hattori M."/>
            <person name="Ohkuma M."/>
        </authorList>
    </citation>
    <scope>NUCLEOTIDE SEQUENCE [LARGE SCALE GENOMIC DNA]</scope>
    <source>
        <strain evidence="2">5CPEGH6</strain>
    </source>
</reference>
<evidence type="ECO:0000313" key="1">
    <source>
        <dbReference type="EMBL" id="BBL06621.1"/>
    </source>
</evidence>
<name>A0A4Y1X007_9BACT</name>
<keyword evidence="2" id="KW-1185">Reference proteome</keyword>
<dbReference type="KEGG" id="ada:A5CPEGH6_12590"/>
<protein>
    <recommendedName>
        <fullName evidence="3">PKD domain-containing protein</fullName>
    </recommendedName>
</protein>
<dbReference type="GeneID" id="98673235"/>
<dbReference type="RefSeq" id="WP_141428423.1">
    <property type="nucleotide sequence ID" value="NZ_AP019736.1"/>
</dbReference>
<dbReference type="AlphaFoldDB" id="A0A4Y1X007"/>
<dbReference type="EMBL" id="AP019736">
    <property type="protein sequence ID" value="BBL06621.1"/>
    <property type="molecule type" value="Genomic_DNA"/>
</dbReference>
<dbReference type="OrthoDB" id="1094971at2"/>
<evidence type="ECO:0000313" key="2">
    <source>
        <dbReference type="Proteomes" id="UP000319374"/>
    </source>
</evidence>
<proteinExistence type="predicted"/>
<organism evidence="1 2">
    <name type="scientific">Alistipes dispar</name>
    <dbReference type="NCBI Taxonomy" id="2585119"/>
    <lineage>
        <taxon>Bacteria</taxon>
        <taxon>Pseudomonadati</taxon>
        <taxon>Bacteroidota</taxon>
        <taxon>Bacteroidia</taxon>
        <taxon>Bacteroidales</taxon>
        <taxon>Rikenellaceae</taxon>
        <taxon>Alistipes</taxon>
    </lineage>
</organism>
<dbReference type="Proteomes" id="UP000319374">
    <property type="component" value="Chromosome"/>
</dbReference>